<name>A0A067NA95_PLEO1</name>
<keyword evidence="1" id="KW-1133">Transmembrane helix</keyword>
<keyword evidence="1" id="KW-0812">Transmembrane</keyword>
<dbReference type="InParanoid" id="A0A067NA95"/>
<feature type="transmembrane region" description="Helical" evidence="1">
    <location>
        <begin position="192"/>
        <end position="212"/>
    </location>
</feature>
<dbReference type="Proteomes" id="UP000027073">
    <property type="component" value="Unassembled WGS sequence"/>
</dbReference>
<sequence length="286" mass="31305">MTSMEFDLKSPPGAVSPNPALITVFNTLQMAGLVLLLVVFLTARLAPTVKRSPAWYNIIIAWIVSSSSSLLLMGQQTGHMPPFGLCLLQSMLIYAAPAMNACACLCFALELFFGVFGAATQTQTPSGFERNALGMYCHLLTSAPLIVTDVIVLLVMAWVFPVVAIVVFIFMRNWCNFRTACAEENGGVPRRMMIRFGAICLLLPLPVVAVILSSMEVCSVSFSLMVATLPLMIALIFGTQWDIIHVWMIWRRHPKPVTPLSLAKPLAAPLPREVIEPDIKPNLSTV</sequence>
<gene>
    <name evidence="2" type="ORF">PLEOSDRAFT_161197</name>
</gene>
<evidence type="ECO:0000313" key="3">
    <source>
        <dbReference type="Proteomes" id="UP000027073"/>
    </source>
</evidence>
<evidence type="ECO:0000256" key="1">
    <source>
        <dbReference type="SAM" id="Phobius"/>
    </source>
</evidence>
<dbReference type="OrthoDB" id="2896404at2759"/>
<evidence type="ECO:0008006" key="4">
    <source>
        <dbReference type="Google" id="ProtNLM"/>
    </source>
</evidence>
<feature type="transmembrane region" description="Helical" evidence="1">
    <location>
        <begin position="93"/>
        <end position="119"/>
    </location>
</feature>
<feature type="transmembrane region" description="Helical" evidence="1">
    <location>
        <begin position="20"/>
        <end position="42"/>
    </location>
</feature>
<feature type="transmembrane region" description="Helical" evidence="1">
    <location>
        <begin position="224"/>
        <end position="250"/>
    </location>
</feature>
<organism evidence="2 3">
    <name type="scientific">Pleurotus ostreatus (strain PC15)</name>
    <name type="common">Oyster mushroom</name>
    <dbReference type="NCBI Taxonomy" id="1137138"/>
    <lineage>
        <taxon>Eukaryota</taxon>
        <taxon>Fungi</taxon>
        <taxon>Dikarya</taxon>
        <taxon>Basidiomycota</taxon>
        <taxon>Agaricomycotina</taxon>
        <taxon>Agaricomycetes</taxon>
        <taxon>Agaricomycetidae</taxon>
        <taxon>Agaricales</taxon>
        <taxon>Pleurotineae</taxon>
        <taxon>Pleurotaceae</taxon>
        <taxon>Pleurotus</taxon>
    </lineage>
</organism>
<evidence type="ECO:0000313" key="2">
    <source>
        <dbReference type="EMBL" id="KDQ24764.1"/>
    </source>
</evidence>
<feature type="transmembrane region" description="Helical" evidence="1">
    <location>
        <begin position="54"/>
        <end position="73"/>
    </location>
</feature>
<reference evidence="3" key="1">
    <citation type="journal article" date="2014" name="Proc. Natl. Acad. Sci. U.S.A.">
        <title>Extensive sampling of basidiomycete genomes demonstrates inadequacy of the white-rot/brown-rot paradigm for wood decay fungi.</title>
        <authorList>
            <person name="Riley R."/>
            <person name="Salamov A.A."/>
            <person name="Brown D.W."/>
            <person name="Nagy L.G."/>
            <person name="Floudas D."/>
            <person name="Held B.W."/>
            <person name="Levasseur A."/>
            <person name="Lombard V."/>
            <person name="Morin E."/>
            <person name="Otillar R."/>
            <person name="Lindquist E.A."/>
            <person name="Sun H."/>
            <person name="LaButti K.M."/>
            <person name="Schmutz J."/>
            <person name="Jabbour D."/>
            <person name="Luo H."/>
            <person name="Baker S.E."/>
            <person name="Pisabarro A.G."/>
            <person name="Walton J.D."/>
            <person name="Blanchette R.A."/>
            <person name="Henrissat B."/>
            <person name="Martin F."/>
            <person name="Cullen D."/>
            <person name="Hibbett D.S."/>
            <person name="Grigoriev I.V."/>
        </authorList>
    </citation>
    <scope>NUCLEOTIDE SEQUENCE [LARGE SCALE GENOMIC DNA]</scope>
    <source>
        <strain evidence="3">PC15</strain>
    </source>
</reference>
<proteinExistence type="predicted"/>
<dbReference type="EMBL" id="KL198011">
    <property type="protein sequence ID" value="KDQ24764.1"/>
    <property type="molecule type" value="Genomic_DNA"/>
</dbReference>
<dbReference type="VEuPathDB" id="FungiDB:PLEOSDRAFT_161197"/>
<protein>
    <recommendedName>
        <fullName evidence="4">G-protein coupled receptors family 1 profile domain-containing protein</fullName>
    </recommendedName>
</protein>
<dbReference type="HOGENOM" id="CLU_065186_3_0_1"/>
<keyword evidence="1" id="KW-0472">Membrane</keyword>
<dbReference type="AlphaFoldDB" id="A0A067NA95"/>
<feature type="transmembrane region" description="Helical" evidence="1">
    <location>
        <begin position="153"/>
        <end position="171"/>
    </location>
</feature>
<accession>A0A067NA95</accession>